<name>A0A6M6BGK6_9BACT</name>
<protein>
    <submittedName>
        <fullName evidence="1">T9SS type A sorting domain-containing protein</fullName>
    </submittedName>
</protein>
<keyword evidence="2" id="KW-1185">Reference proteome</keyword>
<dbReference type="AlphaFoldDB" id="A0A6M6BGK6"/>
<reference evidence="1 2" key="1">
    <citation type="submission" date="2020-05" db="EMBL/GenBank/DDBJ databases">
        <title>Complete genome sequence of Hymenobacter sp. TS19 in Coasted Sand Dune.</title>
        <authorList>
            <person name="Lee J.-H."/>
            <person name="Jung J.-H."/>
            <person name="Jeong S."/>
            <person name="Zhao L."/>
            <person name="Kim M.-K."/>
            <person name="Seo H.-S."/>
            <person name="Lim S."/>
        </authorList>
    </citation>
    <scope>NUCLEOTIDE SEQUENCE [LARGE SCALE GENOMIC DNA]</scope>
    <source>
        <strain evidence="1 2">TS19</strain>
    </source>
</reference>
<dbReference type="InterPro" id="IPR026444">
    <property type="entry name" value="Secre_tail"/>
</dbReference>
<dbReference type="Proteomes" id="UP000501623">
    <property type="component" value="Chromosome"/>
</dbReference>
<dbReference type="KEGG" id="hts:HMJ29_08255"/>
<evidence type="ECO:0000313" key="1">
    <source>
        <dbReference type="EMBL" id="QJX46924.1"/>
    </source>
</evidence>
<sequence>MAVYITAHPDDWQLFMGSDACADVQRAGGKAIFICLTGGQANEPGDTFWLGREAAFQAAVQKAANLSVPASNVVPTTCKITVKGHSVLMQRYRNTVAYSLRLPDGNLDGKGQARGGYQSMRQLFKDGRFVTPLDGSLSYVSWDDLIQTVQRLLKKEVGEAKVSVHASQPDERYNPRDHSDHRMAGEVALAATNKIECRTLLYVGYDSRRRPINLQPEQAANQRAVYQAYSETMTSHGQPSGWEFSHLQFIGRQYSQVRHKSGQQLGDSIAIPRVVPSTVGGQGDGKTYTSLTLEPNYPNPFDRSSLMAYQMPAAGAVWLRILDVQGREIVRMLHGEQQQAGRHEQWLDVNSFPAAGLYIAELRVGDERRTCRLQIIR</sequence>
<gene>
    <name evidence="1" type="ORF">HMJ29_08255</name>
</gene>
<proteinExistence type="predicted"/>
<dbReference type="Gene3D" id="3.40.50.10320">
    <property type="entry name" value="LmbE-like"/>
    <property type="match status" value="1"/>
</dbReference>
<organism evidence="1 2">
    <name type="scientific">Hymenobacter taeanensis</name>
    <dbReference type="NCBI Taxonomy" id="2735321"/>
    <lineage>
        <taxon>Bacteria</taxon>
        <taxon>Pseudomonadati</taxon>
        <taxon>Bacteroidota</taxon>
        <taxon>Cytophagia</taxon>
        <taxon>Cytophagales</taxon>
        <taxon>Hymenobacteraceae</taxon>
        <taxon>Hymenobacter</taxon>
    </lineage>
</organism>
<dbReference type="InterPro" id="IPR003737">
    <property type="entry name" value="GlcNAc_PI_deacetylase-related"/>
</dbReference>
<evidence type="ECO:0000313" key="2">
    <source>
        <dbReference type="Proteomes" id="UP000501623"/>
    </source>
</evidence>
<dbReference type="EMBL" id="CP053538">
    <property type="protein sequence ID" value="QJX46924.1"/>
    <property type="molecule type" value="Genomic_DNA"/>
</dbReference>
<dbReference type="SUPFAM" id="SSF102588">
    <property type="entry name" value="LmbE-like"/>
    <property type="match status" value="1"/>
</dbReference>
<dbReference type="InterPro" id="IPR024078">
    <property type="entry name" value="LmbE-like_dom_sf"/>
</dbReference>
<dbReference type="RefSeq" id="WP_171591025.1">
    <property type="nucleotide sequence ID" value="NZ_CP053538.1"/>
</dbReference>
<dbReference type="Pfam" id="PF02585">
    <property type="entry name" value="PIG-L"/>
    <property type="match status" value="1"/>
</dbReference>
<dbReference type="NCBIfam" id="TIGR04183">
    <property type="entry name" value="Por_Secre_tail"/>
    <property type="match status" value="1"/>
</dbReference>
<accession>A0A6M6BGK6</accession>